<dbReference type="PROSITE" id="PS51063">
    <property type="entry name" value="HTH_CRP_2"/>
    <property type="match status" value="1"/>
</dbReference>
<dbReference type="GO" id="GO:0005829">
    <property type="term" value="C:cytosol"/>
    <property type="evidence" value="ECO:0007669"/>
    <property type="project" value="TreeGrafter"/>
</dbReference>
<keyword evidence="7" id="KW-1185">Reference proteome</keyword>
<evidence type="ECO:0000259" key="5">
    <source>
        <dbReference type="PROSITE" id="PS51063"/>
    </source>
</evidence>
<dbReference type="InterPro" id="IPR050397">
    <property type="entry name" value="Env_Response_Regulators"/>
</dbReference>
<evidence type="ECO:0000313" key="6">
    <source>
        <dbReference type="EMBL" id="EEG32030.1"/>
    </source>
</evidence>
<accession>C0E944</accession>
<dbReference type="InterPro" id="IPR036390">
    <property type="entry name" value="WH_DNA-bd_sf"/>
</dbReference>
<gene>
    <name evidence="6" type="ORF">CLOSTMETH_00339</name>
</gene>
<feature type="domain" description="HTH crp-type" evidence="5">
    <location>
        <begin position="153"/>
        <end position="221"/>
    </location>
</feature>
<dbReference type="STRING" id="537013.CLOSTMETH_00339"/>
<dbReference type="CDD" id="cd00038">
    <property type="entry name" value="CAP_ED"/>
    <property type="match status" value="1"/>
</dbReference>
<dbReference type="InterPro" id="IPR000595">
    <property type="entry name" value="cNMP-bd_dom"/>
</dbReference>
<reference evidence="6 7" key="1">
    <citation type="submission" date="2009-01" db="EMBL/GenBank/DDBJ databases">
        <authorList>
            <person name="Fulton L."/>
            <person name="Clifton S."/>
            <person name="Fulton B."/>
            <person name="Xu J."/>
            <person name="Minx P."/>
            <person name="Pepin K.H."/>
            <person name="Johnson M."/>
            <person name="Bhonagiri V."/>
            <person name="Nash W.E."/>
            <person name="Mardis E.R."/>
            <person name="Wilson R.K."/>
        </authorList>
    </citation>
    <scope>NUCLEOTIDE SEQUENCE [LARGE SCALE GENOMIC DNA]</scope>
    <source>
        <strain evidence="6 7">DSM 5476</strain>
    </source>
</reference>
<dbReference type="SMART" id="SM00100">
    <property type="entry name" value="cNMP"/>
    <property type="match status" value="1"/>
</dbReference>
<organism evidence="6 7">
    <name type="scientific">[Clostridium] methylpentosum DSM 5476</name>
    <dbReference type="NCBI Taxonomy" id="537013"/>
    <lineage>
        <taxon>Bacteria</taxon>
        <taxon>Bacillati</taxon>
        <taxon>Bacillota</taxon>
        <taxon>Clostridia</taxon>
        <taxon>Eubacteriales</taxon>
        <taxon>Oscillospiraceae</taxon>
        <taxon>Oscillospiraceae incertae sedis</taxon>
    </lineage>
</organism>
<dbReference type="InterPro" id="IPR014710">
    <property type="entry name" value="RmlC-like_jellyroll"/>
</dbReference>
<dbReference type="GO" id="GO:0003677">
    <property type="term" value="F:DNA binding"/>
    <property type="evidence" value="ECO:0007669"/>
    <property type="project" value="UniProtKB-KW"/>
</dbReference>
<dbReference type="AlphaFoldDB" id="C0E944"/>
<dbReference type="PANTHER" id="PTHR24567">
    <property type="entry name" value="CRP FAMILY TRANSCRIPTIONAL REGULATORY PROTEIN"/>
    <property type="match status" value="1"/>
</dbReference>
<dbReference type="SUPFAM" id="SSF51206">
    <property type="entry name" value="cAMP-binding domain-like"/>
    <property type="match status" value="1"/>
</dbReference>
<dbReference type="PROSITE" id="PS50042">
    <property type="entry name" value="CNMP_BINDING_3"/>
    <property type="match status" value="1"/>
</dbReference>
<dbReference type="Gene3D" id="2.60.120.10">
    <property type="entry name" value="Jelly Rolls"/>
    <property type="match status" value="1"/>
</dbReference>
<evidence type="ECO:0000259" key="4">
    <source>
        <dbReference type="PROSITE" id="PS50042"/>
    </source>
</evidence>
<name>C0E944_9FIRM</name>
<dbReference type="eggNOG" id="COG0664">
    <property type="taxonomic scope" value="Bacteria"/>
</dbReference>
<evidence type="ECO:0000256" key="3">
    <source>
        <dbReference type="ARBA" id="ARBA00023163"/>
    </source>
</evidence>
<dbReference type="InterPro" id="IPR018490">
    <property type="entry name" value="cNMP-bd_dom_sf"/>
</dbReference>
<dbReference type="Pfam" id="PF13545">
    <property type="entry name" value="HTH_Crp_2"/>
    <property type="match status" value="1"/>
</dbReference>
<feature type="domain" description="Cyclic nucleotide-binding" evidence="4">
    <location>
        <begin position="12"/>
        <end position="110"/>
    </location>
</feature>
<sequence length="224" mass="24853">MKNDSILLRCPLFLGIDQDELSDLLACLGAEQTRCEKGEYIWCAGETPSQIGVVLSGGIDVIQEDYWGNRAILARAVPGEIFGEAFAFGDPQPLPVSVVASGPAALLLLDFRKILTACPGSCSFHTRLIQNMLGILAQKNRMLTEKIKHLVKRSTREKLLSYLSSQAISAGSDSFCIPFNRQELADYLSVERSAMCRELGKLREEGILAFQKSHFTLMRFHLQE</sequence>
<reference evidence="6 7" key="2">
    <citation type="submission" date="2009-02" db="EMBL/GenBank/DDBJ databases">
        <title>Draft genome sequence of Clostridium methylpentosum (DSM 5476).</title>
        <authorList>
            <person name="Sudarsanam P."/>
            <person name="Ley R."/>
            <person name="Guruge J."/>
            <person name="Turnbaugh P.J."/>
            <person name="Mahowald M."/>
            <person name="Liep D."/>
            <person name="Gordon J."/>
        </authorList>
    </citation>
    <scope>NUCLEOTIDE SEQUENCE [LARGE SCALE GENOMIC DNA]</scope>
    <source>
        <strain evidence="6 7">DSM 5476</strain>
    </source>
</reference>
<keyword evidence="2" id="KW-0238">DNA-binding</keyword>
<dbReference type="Proteomes" id="UP000003340">
    <property type="component" value="Unassembled WGS sequence"/>
</dbReference>
<keyword evidence="1" id="KW-0805">Transcription regulation</keyword>
<dbReference type="EMBL" id="ACEC01000016">
    <property type="protein sequence ID" value="EEG32030.1"/>
    <property type="molecule type" value="Genomic_DNA"/>
</dbReference>
<comment type="caution">
    <text evidence="6">The sequence shown here is derived from an EMBL/GenBank/DDBJ whole genome shotgun (WGS) entry which is preliminary data.</text>
</comment>
<evidence type="ECO:0000256" key="2">
    <source>
        <dbReference type="ARBA" id="ARBA00023125"/>
    </source>
</evidence>
<keyword evidence="3" id="KW-0804">Transcription</keyword>
<dbReference type="HOGENOM" id="CLU_075053_4_1_9"/>
<protein>
    <submittedName>
        <fullName evidence="6">Cyclic nucleotide-binding domain protein</fullName>
    </submittedName>
</protein>
<dbReference type="InterPro" id="IPR012318">
    <property type="entry name" value="HTH_CRP"/>
</dbReference>
<evidence type="ECO:0000313" key="7">
    <source>
        <dbReference type="Proteomes" id="UP000003340"/>
    </source>
</evidence>
<dbReference type="SMART" id="SM00419">
    <property type="entry name" value="HTH_CRP"/>
    <property type="match status" value="1"/>
</dbReference>
<proteinExistence type="predicted"/>
<dbReference type="PANTHER" id="PTHR24567:SF58">
    <property type="entry name" value="CYCLIC AMP-BINDING REGULATORY PROTEIN"/>
    <property type="match status" value="1"/>
</dbReference>
<evidence type="ECO:0000256" key="1">
    <source>
        <dbReference type="ARBA" id="ARBA00023015"/>
    </source>
</evidence>
<dbReference type="GO" id="GO:0003700">
    <property type="term" value="F:DNA-binding transcription factor activity"/>
    <property type="evidence" value="ECO:0007669"/>
    <property type="project" value="TreeGrafter"/>
</dbReference>
<dbReference type="SUPFAM" id="SSF46785">
    <property type="entry name" value="Winged helix' DNA-binding domain"/>
    <property type="match status" value="1"/>
</dbReference>
<dbReference type="Pfam" id="PF00027">
    <property type="entry name" value="cNMP_binding"/>
    <property type="match status" value="1"/>
</dbReference>